<proteinExistence type="predicted"/>
<comment type="caution">
    <text evidence="2">The sequence shown here is derived from an EMBL/GenBank/DDBJ whole genome shotgun (WGS) entry which is preliminary data.</text>
</comment>
<feature type="transmembrane region" description="Helical" evidence="1">
    <location>
        <begin position="38"/>
        <end position="58"/>
    </location>
</feature>
<dbReference type="Proteomes" id="UP000600918">
    <property type="component" value="Unassembled WGS sequence"/>
</dbReference>
<name>A0A834N529_VESPE</name>
<evidence type="ECO:0000256" key="1">
    <source>
        <dbReference type="SAM" id="Phobius"/>
    </source>
</evidence>
<dbReference type="EMBL" id="JACSDY010000020">
    <property type="protein sequence ID" value="KAF7397095.1"/>
    <property type="molecule type" value="Genomic_DNA"/>
</dbReference>
<evidence type="ECO:0000313" key="3">
    <source>
        <dbReference type="Proteomes" id="UP000600918"/>
    </source>
</evidence>
<sequence length="115" mass="13271">MKSIRNVVVKVVGSKGVLKGVEEKEDGIARHDMAWYGMVWYGMVWYGMVWYGMVWYGIVHGMASHHVTSLDTSVLLPYQLKLLALGSLIYRATLIANTRLKPLRTRIIWWCEKNQ</sequence>
<feature type="transmembrane region" description="Helical" evidence="1">
    <location>
        <begin position="78"/>
        <end position="96"/>
    </location>
</feature>
<reference evidence="2" key="1">
    <citation type="journal article" date="2020" name="G3 (Bethesda)">
        <title>High-Quality Assemblies for Three Invasive Social Wasps from the &lt;i&gt;Vespula&lt;/i&gt; Genus.</title>
        <authorList>
            <person name="Harrop T.W.R."/>
            <person name="Guhlin J."/>
            <person name="McLaughlin G.M."/>
            <person name="Permina E."/>
            <person name="Stockwell P."/>
            <person name="Gilligan J."/>
            <person name="Le Lec M.F."/>
            <person name="Gruber M.A.M."/>
            <person name="Quinn O."/>
            <person name="Lovegrove M."/>
            <person name="Duncan E.J."/>
            <person name="Remnant E.J."/>
            <person name="Van Eeckhoven J."/>
            <person name="Graham B."/>
            <person name="Knapp R.A."/>
            <person name="Langford K.W."/>
            <person name="Kronenberg Z."/>
            <person name="Press M.O."/>
            <person name="Eacker S.M."/>
            <person name="Wilson-Rankin E.E."/>
            <person name="Purcell J."/>
            <person name="Lester P.J."/>
            <person name="Dearden P.K."/>
        </authorList>
    </citation>
    <scope>NUCLEOTIDE SEQUENCE</scope>
    <source>
        <strain evidence="2">Volc-1</strain>
    </source>
</reference>
<keyword evidence="3" id="KW-1185">Reference proteome</keyword>
<organism evidence="2 3">
    <name type="scientific">Vespula pensylvanica</name>
    <name type="common">Western yellow jacket</name>
    <name type="synonym">Wasp</name>
    <dbReference type="NCBI Taxonomy" id="30213"/>
    <lineage>
        <taxon>Eukaryota</taxon>
        <taxon>Metazoa</taxon>
        <taxon>Ecdysozoa</taxon>
        <taxon>Arthropoda</taxon>
        <taxon>Hexapoda</taxon>
        <taxon>Insecta</taxon>
        <taxon>Pterygota</taxon>
        <taxon>Neoptera</taxon>
        <taxon>Endopterygota</taxon>
        <taxon>Hymenoptera</taxon>
        <taxon>Apocrita</taxon>
        <taxon>Aculeata</taxon>
        <taxon>Vespoidea</taxon>
        <taxon>Vespidae</taxon>
        <taxon>Vespinae</taxon>
        <taxon>Vespula</taxon>
    </lineage>
</organism>
<dbReference type="AlphaFoldDB" id="A0A834N529"/>
<evidence type="ECO:0000313" key="2">
    <source>
        <dbReference type="EMBL" id="KAF7397095.1"/>
    </source>
</evidence>
<keyword evidence="1" id="KW-0812">Transmembrane</keyword>
<keyword evidence="1" id="KW-0472">Membrane</keyword>
<gene>
    <name evidence="2" type="ORF">H0235_016632</name>
</gene>
<protein>
    <submittedName>
        <fullName evidence="2">Uncharacterized protein</fullName>
    </submittedName>
</protein>
<accession>A0A834N529</accession>
<keyword evidence="1" id="KW-1133">Transmembrane helix</keyword>